<gene>
    <name evidence="1" type="ORF">OCBIM_22033478mg</name>
</gene>
<protein>
    <submittedName>
        <fullName evidence="1">Uncharacterized protein</fullName>
    </submittedName>
</protein>
<organism evidence="1">
    <name type="scientific">Octopus bimaculoides</name>
    <name type="common">California two-spotted octopus</name>
    <dbReference type="NCBI Taxonomy" id="37653"/>
    <lineage>
        <taxon>Eukaryota</taxon>
        <taxon>Metazoa</taxon>
        <taxon>Spiralia</taxon>
        <taxon>Lophotrochozoa</taxon>
        <taxon>Mollusca</taxon>
        <taxon>Cephalopoda</taxon>
        <taxon>Coleoidea</taxon>
        <taxon>Octopodiformes</taxon>
        <taxon>Octopoda</taxon>
        <taxon>Incirrata</taxon>
        <taxon>Octopodidae</taxon>
        <taxon>Octopus</taxon>
    </lineage>
</organism>
<name>A0A0L8I6Z6_OCTBM</name>
<reference evidence="1" key="1">
    <citation type="submission" date="2015-07" db="EMBL/GenBank/DDBJ databases">
        <title>MeaNS - Measles Nucleotide Surveillance Program.</title>
        <authorList>
            <person name="Tran T."/>
            <person name="Druce J."/>
        </authorList>
    </citation>
    <scope>NUCLEOTIDE SEQUENCE</scope>
    <source>
        <strain evidence="1">UCB-OBI-ISO-001</strain>
        <tissue evidence="1">Gonad</tissue>
    </source>
</reference>
<dbReference type="AlphaFoldDB" id="A0A0L8I6Z6"/>
<dbReference type="EMBL" id="KQ416483">
    <property type="protein sequence ID" value="KOF96810.1"/>
    <property type="molecule type" value="Genomic_DNA"/>
</dbReference>
<accession>A0A0L8I6Z6</accession>
<proteinExistence type="predicted"/>
<sequence>MELLYAFILHLESVPIGVRRVGLIPNVFSRCECHANGIVTCRHPPVADCCFNYLRYEDGTKFPHELYSCICYTNGDFICHFPPD</sequence>
<evidence type="ECO:0000313" key="1">
    <source>
        <dbReference type="EMBL" id="KOF96810.1"/>
    </source>
</evidence>